<dbReference type="PROSITE" id="PS00798">
    <property type="entry name" value="ALDOKETO_REDUCTASE_1"/>
    <property type="match status" value="1"/>
</dbReference>
<dbReference type="AlphaFoldDB" id="A0A4P9X4X3"/>
<evidence type="ECO:0000256" key="6">
    <source>
        <dbReference type="PIRSR" id="PIRSR000097-3"/>
    </source>
</evidence>
<comment type="similarity">
    <text evidence="1">Belongs to the aldo/keto reductase family.</text>
</comment>
<dbReference type="InterPro" id="IPR023210">
    <property type="entry name" value="NADP_OxRdtase_dom"/>
</dbReference>
<dbReference type="PRINTS" id="PR00069">
    <property type="entry name" value="ALDKETRDTASE"/>
</dbReference>
<protein>
    <recommendedName>
        <fullName evidence="7">NADP-dependent oxidoreductase domain-containing protein</fullName>
    </recommendedName>
</protein>
<dbReference type="EMBL" id="ML014232">
    <property type="protein sequence ID" value="RKP00157.1"/>
    <property type="molecule type" value="Genomic_DNA"/>
</dbReference>
<keyword evidence="3" id="KW-0560">Oxidoreductase</keyword>
<evidence type="ECO:0000256" key="3">
    <source>
        <dbReference type="ARBA" id="ARBA00023002"/>
    </source>
</evidence>
<organism evidence="8 9">
    <name type="scientific">Caulochytrium protostelioides</name>
    <dbReference type="NCBI Taxonomy" id="1555241"/>
    <lineage>
        <taxon>Eukaryota</taxon>
        <taxon>Fungi</taxon>
        <taxon>Fungi incertae sedis</taxon>
        <taxon>Chytridiomycota</taxon>
        <taxon>Chytridiomycota incertae sedis</taxon>
        <taxon>Chytridiomycetes</taxon>
        <taxon>Caulochytriales</taxon>
        <taxon>Caulochytriaceae</taxon>
        <taxon>Caulochytrium</taxon>
    </lineage>
</organism>
<name>A0A4P9X4X3_9FUNG</name>
<dbReference type="GO" id="GO:0016616">
    <property type="term" value="F:oxidoreductase activity, acting on the CH-OH group of donors, NAD or NADP as acceptor"/>
    <property type="evidence" value="ECO:0007669"/>
    <property type="project" value="UniProtKB-ARBA"/>
</dbReference>
<feature type="site" description="Lowers pKa of active site Tyr" evidence="6">
    <location>
        <position position="61"/>
    </location>
</feature>
<evidence type="ECO:0000256" key="5">
    <source>
        <dbReference type="PIRSR" id="PIRSR000097-2"/>
    </source>
</evidence>
<feature type="active site" description="Proton donor" evidence="4">
    <location>
        <position position="32"/>
    </location>
</feature>
<dbReference type="PROSITE" id="PS00062">
    <property type="entry name" value="ALDOKETO_REDUCTASE_2"/>
    <property type="match status" value="1"/>
</dbReference>
<evidence type="ECO:0000313" key="8">
    <source>
        <dbReference type="EMBL" id="RKP00157.1"/>
    </source>
</evidence>
<reference evidence="9" key="1">
    <citation type="journal article" date="2018" name="Nat. Microbiol.">
        <title>Leveraging single-cell genomics to expand the fungal tree of life.</title>
        <authorList>
            <person name="Ahrendt S.R."/>
            <person name="Quandt C.A."/>
            <person name="Ciobanu D."/>
            <person name="Clum A."/>
            <person name="Salamov A."/>
            <person name="Andreopoulos B."/>
            <person name="Cheng J.F."/>
            <person name="Woyke T."/>
            <person name="Pelin A."/>
            <person name="Henrissat B."/>
            <person name="Reynolds N.K."/>
            <person name="Benny G.L."/>
            <person name="Smith M.E."/>
            <person name="James T.Y."/>
            <person name="Grigoriev I.V."/>
        </authorList>
    </citation>
    <scope>NUCLEOTIDE SEQUENCE [LARGE SCALE GENOMIC DNA]</scope>
    <source>
        <strain evidence="9">ATCC 52028</strain>
    </source>
</reference>
<feature type="binding site" evidence="5">
    <location>
        <position position="93"/>
    </location>
    <ligand>
        <name>substrate</name>
    </ligand>
</feature>
<evidence type="ECO:0000256" key="2">
    <source>
        <dbReference type="ARBA" id="ARBA00022857"/>
    </source>
</evidence>
<dbReference type="OrthoDB" id="416253at2759"/>
<dbReference type="SUPFAM" id="SSF51430">
    <property type="entry name" value="NAD(P)-linked oxidoreductase"/>
    <property type="match status" value="1"/>
</dbReference>
<evidence type="ECO:0000313" key="9">
    <source>
        <dbReference type="Proteomes" id="UP000274922"/>
    </source>
</evidence>
<dbReference type="PANTHER" id="PTHR43827">
    <property type="entry name" value="2,5-DIKETO-D-GLUCONIC ACID REDUCTASE"/>
    <property type="match status" value="1"/>
</dbReference>
<dbReference type="STRING" id="1555241.A0A4P9X4X3"/>
<dbReference type="Gene3D" id="3.20.20.100">
    <property type="entry name" value="NADP-dependent oxidoreductase domain"/>
    <property type="match status" value="1"/>
</dbReference>
<evidence type="ECO:0000256" key="1">
    <source>
        <dbReference type="ARBA" id="ARBA00007905"/>
    </source>
</evidence>
<feature type="non-terminal residue" evidence="8">
    <location>
        <position position="1"/>
    </location>
</feature>
<keyword evidence="9" id="KW-1185">Reference proteome</keyword>
<evidence type="ECO:0000259" key="7">
    <source>
        <dbReference type="Pfam" id="PF00248"/>
    </source>
</evidence>
<accession>A0A4P9X4X3</accession>
<evidence type="ECO:0000256" key="4">
    <source>
        <dbReference type="PIRSR" id="PIRSR000097-1"/>
    </source>
</evidence>
<feature type="domain" description="NADP-dependent oxidoreductase" evidence="7">
    <location>
        <begin position="5"/>
        <end position="271"/>
    </location>
</feature>
<dbReference type="PANTHER" id="PTHR43827:SF3">
    <property type="entry name" value="NADP-DEPENDENT OXIDOREDUCTASE DOMAIN-CONTAINING PROTEIN"/>
    <property type="match status" value="1"/>
</dbReference>
<dbReference type="PIRSF" id="PIRSF000097">
    <property type="entry name" value="AKR"/>
    <property type="match status" value="1"/>
</dbReference>
<dbReference type="InterPro" id="IPR036812">
    <property type="entry name" value="NAD(P)_OxRdtase_dom_sf"/>
</dbReference>
<dbReference type="InterPro" id="IPR020471">
    <property type="entry name" value="AKR"/>
</dbReference>
<sequence length="317" mass="34949">VGTYRMPSEAVKTILPMALKLGYRHIDTAQAYRNEAAIGTCLSEAIAAGTVRREDLFIVTKLMPSNQGEKAYDAMLESLEKLQLDYIDLILVHWPGASGTPPESEENRVQRDKSWQAFERLYREKKVRAIGVSNYTAKHLAAMCDPASGVAIPPQCNQIEWHPSLVQEEIHAFCAKHNIVVTAYSPFGEGRLVQPVPAASHSTAADDGDDDQEKALLKQLDLDQIEAATKIAPEGMSRSQLLLAWSLQSTQGCVIPKASSERHLADNWAITETLARRASASGSVLKLLDDAVMGRLDAYVADPKHRKRFCWDPNTVA</sequence>
<proteinExistence type="inferred from homology"/>
<dbReference type="Pfam" id="PF00248">
    <property type="entry name" value="Aldo_ket_red"/>
    <property type="match status" value="1"/>
</dbReference>
<keyword evidence="2" id="KW-0521">NADP</keyword>
<dbReference type="InterPro" id="IPR018170">
    <property type="entry name" value="Aldo/ket_reductase_CS"/>
</dbReference>
<dbReference type="Proteomes" id="UP000274922">
    <property type="component" value="Unassembled WGS sequence"/>
</dbReference>
<gene>
    <name evidence="8" type="ORF">CXG81DRAFT_13561</name>
</gene>